<gene>
    <name evidence="1" type="ORF">METZ01_LOCUS459974</name>
</gene>
<dbReference type="EMBL" id="UINC01192133">
    <property type="protein sequence ID" value="SVE07120.1"/>
    <property type="molecule type" value="Genomic_DNA"/>
</dbReference>
<name>A0A383AHS4_9ZZZZ</name>
<proteinExistence type="predicted"/>
<dbReference type="AlphaFoldDB" id="A0A383AHS4"/>
<evidence type="ECO:0000313" key="1">
    <source>
        <dbReference type="EMBL" id="SVE07120.1"/>
    </source>
</evidence>
<organism evidence="1">
    <name type="scientific">marine metagenome</name>
    <dbReference type="NCBI Taxonomy" id="408172"/>
    <lineage>
        <taxon>unclassified sequences</taxon>
        <taxon>metagenomes</taxon>
        <taxon>ecological metagenomes</taxon>
    </lineage>
</organism>
<protein>
    <submittedName>
        <fullName evidence="1">Uncharacterized protein</fullName>
    </submittedName>
</protein>
<sequence>MGTSKLVEEIQKLLREADEALRKSRSVGWYTVRCLYRDDEQHKCKRPSDHEMPIIERQLIHERYLSQERR</sequence>
<accession>A0A383AHS4</accession>
<reference evidence="1" key="1">
    <citation type="submission" date="2018-05" db="EMBL/GenBank/DDBJ databases">
        <authorList>
            <person name="Lanie J.A."/>
            <person name="Ng W.-L."/>
            <person name="Kazmierczak K.M."/>
            <person name="Andrzejewski T.M."/>
            <person name="Davidsen T.M."/>
            <person name="Wayne K.J."/>
            <person name="Tettelin H."/>
            <person name="Glass J.I."/>
            <person name="Rusch D."/>
            <person name="Podicherti R."/>
            <person name="Tsui H.-C.T."/>
            <person name="Winkler M.E."/>
        </authorList>
    </citation>
    <scope>NUCLEOTIDE SEQUENCE</scope>
</reference>